<dbReference type="AlphaFoldDB" id="A0AAD8NKG8"/>
<feature type="transmembrane region" description="Helical" evidence="1">
    <location>
        <begin position="61"/>
        <end position="85"/>
    </location>
</feature>
<keyword evidence="4" id="KW-1185">Reference proteome</keyword>
<sequence>MKSPANLCKRTTVGRSSSGEGWGMGFLFVFFPQQHDINSSPPFKSPALNNALLRRSSSGQIIAKAQSTISVCALVIFFTLLLFTLCNFEPTINNTSHHYRRHLTQFPANRVQSNSHALNRLGTLYTRGTKPMNDLVICHVPESVTVTEVKSFLRAFHRSGLFSKSDLVFIFPSFTTPELHDNVIREENKAFIKLVRKFHSELSKQSNMSHFPASFDLNQFVKLKKDLNNRDPIWGRKTKTGLNPNPILKSISNWSNDGETELTRTSYGSVVGFGVGELDPENSLSGFMDHVSLSLRRWASYPMLLGRVRRNFKHVILVNVKHVLLIGDALTGVKNTSPETVFLSPTKHNHKTAINPSLVTGGARGVRRLSAAMLTEIVRHTTRNKRKTPVSESAILSRLATNEFVSKNIRLVTLTELIPEVSSLSGVVIAKHKVIRRGNSNIDVEITKRICSFTIEASVYMECGKYNFSSV</sequence>
<dbReference type="Pfam" id="PF25002">
    <property type="entry name" value="DUF7780"/>
    <property type="match status" value="1"/>
</dbReference>
<comment type="caution">
    <text evidence="3">The sequence shown here is derived from an EMBL/GenBank/DDBJ whole genome shotgun (WGS) entry which is preliminary data.</text>
</comment>
<dbReference type="EMBL" id="JAUHHV010000009">
    <property type="protein sequence ID" value="KAK1412924.1"/>
    <property type="molecule type" value="Genomic_DNA"/>
</dbReference>
<name>A0AAD8NKG8_TARER</name>
<dbReference type="PANTHER" id="PTHR34960">
    <property type="entry name" value="EMB|CAB68146.1-RELATED"/>
    <property type="match status" value="1"/>
</dbReference>
<proteinExistence type="predicted"/>
<evidence type="ECO:0000313" key="4">
    <source>
        <dbReference type="Proteomes" id="UP001229421"/>
    </source>
</evidence>
<protein>
    <recommendedName>
        <fullName evidence="2">DUF7780 domain-containing protein</fullName>
    </recommendedName>
</protein>
<dbReference type="Proteomes" id="UP001229421">
    <property type="component" value="Unassembled WGS sequence"/>
</dbReference>
<accession>A0AAD8NKG8</accession>
<gene>
    <name evidence="3" type="ORF">QVD17_34534</name>
</gene>
<keyword evidence="1" id="KW-1133">Transmembrane helix</keyword>
<evidence type="ECO:0000259" key="2">
    <source>
        <dbReference type="Pfam" id="PF25002"/>
    </source>
</evidence>
<dbReference type="PANTHER" id="PTHR34960:SF1">
    <property type="entry name" value="EMB|CAB68146.1-RELATED"/>
    <property type="match status" value="1"/>
</dbReference>
<reference evidence="3" key="1">
    <citation type="journal article" date="2023" name="bioRxiv">
        <title>Improved chromosome-level genome assembly for marigold (Tagetes erecta).</title>
        <authorList>
            <person name="Jiang F."/>
            <person name="Yuan L."/>
            <person name="Wang S."/>
            <person name="Wang H."/>
            <person name="Xu D."/>
            <person name="Wang A."/>
            <person name="Fan W."/>
        </authorList>
    </citation>
    <scope>NUCLEOTIDE SEQUENCE</scope>
    <source>
        <strain evidence="3">WSJ</strain>
        <tissue evidence="3">Leaf</tissue>
    </source>
</reference>
<keyword evidence="1" id="KW-0472">Membrane</keyword>
<keyword evidence="1" id="KW-0812">Transmembrane</keyword>
<organism evidence="3 4">
    <name type="scientific">Tagetes erecta</name>
    <name type="common">African marigold</name>
    <dbReference type="NCBI Taxonomy" id="13708"/>
    <lineage>
        <taxon>Eukaryota</taxon>
        <taxon>Viridiplantae</taxon>
        <taxon>Streptophyta</taxon>
        <taxon>Embryophyta</taxon>
        <taxon>Tracheophyta</taxon>
        <taxon>Spermatophyta</taxon>
        <taxon>Magnoliopsida</taxon>
        <taxon>eudicotyledons</taxon>
        <taxon>Gunneridae</taxon>
        <taxon>Pentapetalae</taxon>
        <taxon>asterids</taxon>
        <taxon>campanulids</taxon>
        <taxon>Asterales</taxon>
        <taxon>Asteraceae</taxon>
        <taxon>Asteroideae</taxon>
        <taxon>Heliantheae alliance</taxon>
        <taxon>Tageteae</taxon>
        <taxon>Tagetes</taxon>
    </lineage>
</organism>
<feature type="domain" description="DUF7780" evidence="2">
    <location>
        <begin position="115"/>
        <end position="416"/>
    </location>
</feature>
<evidence type="ECO:0000313" key="3">
    <source>
        <dbReference type="EMBL" id="KAK1412924.1"/>
    </source>
</evidence>
<evidence type="ECO:0000256" key="1">
    <source>
        <dbReference type="SAM" id="Phobius"/>
    </source>
</evidence>
<dbReference type="InterPro" id="IPR056682">
    <property type="entry name" value="DUF7780"/>
</dbReference>